<evidence type="ECO:0000313" key="2">
    <source>
        <dbReference type="EMBL" id="BBL71511.1"/>
    </source>
</evidence>
<dbReference type="EMBL" id="AP019782">
    <property type="protein sequence ID" value="BBL71511.1"/>
    <property type="molecule type" value="Genomic_DNA"/>
</dbReference>
<keyword evidence="1" id="KW-0812">Transmembrane</keyword>
<name>A0A8D4VPR0_9GAMM</name>
<sequence>MQNFFDAVNAYLLHHPDLLAYLHFLFRLKAGCLLLIMGVFLFLVYREDWRDWRTAKQRADCRLAA</sequence>
<keyword evidence="1" id="KW-0472">Membrane</keyword>
<evidence type="ECO:0000256" key="1">
    <source>
        <dbReference type="SAM" id="Phobius"/>
    </source>
</evidence>
<gene>
    <name evidence="2" type="ORF">MoryE10_21170</name>
</gene>
<keyword evidence="1" id="KW-1133">Transmembrane helix</keyword>
<feature type="transmembrane region" description="Helical" evidence="1">
    <location>
        <begin position="20"/>
        <end position="45"/>
    </location>
</feature>
<dbReference type="KEGG" id="moz:MoryE10_21170"/>
<proteinExistence type="predicted"/>
<dbReference type="Proteomes" id="UP000824988">
    <property type="component" value="Chromosome"/>
</dbReference>
<evidence type="ECO:0000313" key="3">
    <source>
        <dbReference type="Proteomes" id="UP000824988"/>
    </source>
</evidence>
<reference evidence="2" key="1">
    <citation type="submission" date="2019-06" db="EMBL/GenBank/DDBJ databases">
        <title>Complete genome sequence of Methylogaea oryzae strain JCM16910.</title>
        <authorList>
            <person name="Asakawa S."/>
        </authorList>
    </citation>
    <scope>NUCLEOTIDE SEQUENCE</scope>
    <source>
        <strain evidence="2">E10</strain>
    </source>
</reference>
<accession>A0A8D4VPR0</accession>
<dbReference type="RefSeq" id="WP_221047013.1">
    <property type="nucleotide sequence ID" value="NZ_AP019782.1"/>
</dbReference>
<keyword evidence="3" id="KW-1185">Reference proteome</keyword>
<organism evidence="2 3">
    <name type="scientific">Methylogaea oryzae</name>
    <dbReference type="NCBI Taxonomy" id="1295382"/>
    <lineage>
        <taxon>Bacteria</taxon>
        <taxon>Pseudomonadati</taxon>
        <taxon>Pseudomonadota</taxon>
        <taxon>Gammaproteobacteria</taxon>
        <taxon>Methylococcales</taxon>
        <taxon>Methylococcaceae</taxon>
        <taxon>Methylogaea</taxon>
    </lineage>
</organism>
<dbReference type="AlphaFoldDB" id="A0A8D4VPR0"/>
<protein>
    <submittedName>
        <fullName evidence="2">Uncharacterized protein</fullName>
    </submittedName>
</protein>